<protein>
    <submittedName>
        <fullName evidence="2">Uncharacterized protein</fullName>
    </submittedName>
</protein>
<evidence type="ECO:0000313" key="2">
    <source>
        <dbReference type="EMBL" id="KAK7012374.1"/>
    </source>
</evidence>
<sequence length="426" mass="47307">MSRENEPPTPVDDMNRDQLLALVRETQQKASEESQRANQAEKRARLADTTNRPRGRPRKRARRIVDSDEDDNTNENSDGEGEGDRDSDEEGGNDDEEKVRLAAHKYVMTQGLWFSQSPKKVLGAVENTSYNEKNRFDNARTKVQGELRAALEVLPEELHGEVGKSWLVHAFNKAMDRQRSNTSSRLRNDIGAVFVAHLHPRVGDALDIQDMAIRAGYADLIGGRKDDSGKMTFHAFDAPALHSDGADRLNVETFLKNKLVMHVAAAVIYGKKKPIKMATSKPCVSGPRCMQEMHNISNSTPGFVACAGALTLWALSMDVELKKKGQQTGINWYACYESYLRYLLEGLRNRSKPVLALFREWDAELFPDRDVSLGDVRVTNGAAGGDELDAALDAIRNAEVEEEEDVDMDNVGDGETGDGEESGDDQ</sequence>
<proteinExistence type="predicted"/>
<keyword evidence="3" id="KW-1185">Reference proteome</keyword>
<evidence type="ECO:0000256" key="1">
    <source>
        <dbReference type="SAM" id="MobiDB-lite"/>
    </source>
</evidence>
<accession>A0AAW0AHU7</accession>
<evidence type="ECO:0000313" key="3">
    <source>
        <dbReference type="Proteomes" id="UP001362999"/>
    </source>
</evidence>
<reference evidence="2 3" key="1">
    <citation type="journal article" date="2024" name="J Genomics">
        <title>Draft genome sequencing and assembly of Favolaschia claudopus CIRM-BRFM 2984 isolated from oak limbs.</title>
        <authorList>
            <person name="Navarro D."/>
            <person name="Drula E."/>
            <person name="Chaduli D."/>
            <person name="Cazenave R."/>
            <person name="Ahrendt S."/>
            <person name="Wang J."/>
            <person name="Lipzen A."/>
            <person name="Daum C."/>
            <person name="Barry K."/>
            <person name="Grigoriev I.V."/>
            <person name="Favel A."/>
            <person name="Rosso M.N."/>
            <person name="Martin F."/>
        </authorList>
    </citation>
    <scope>NUCLEOTIDE SEQUENCE [LARGE SCALE GENOMIC DNA]</scope>
    <source>
        <strain evidence="2 3">CIRM-BRFM 2984</strain>
    </source>
</reference>
<feature type="compositionally biased region" description="Acidic residues" evidence="1">
    <location>
        <begin position="67"/>
        <end position="96"/>
    </location>
</feature>
<feature type="region of interest" description="Disordered" evidence="1">
    <location>
        <begin position="25"/>
        <end position="96"/>
    </location>
</feature>
<name>A0AAW0AHU7_9AGAR</name>
<feature type="compositionally biased region" description="Acidic residues" evidence="1">
    <location>
        <begin position="400"/>
        <end position="426"/>
    </location>
</feature>
<feature type="compositionally biased region" description="Basic residues" evidence="1">
    <location>
        <begin position="53"/>
        <end position="62"/>
    </location>
</feature>
<organism evidence="2 3">
    <name type="scientific">Favolaschia claudopus</name>
    <dbReference type="NCBI Taxonomy" id="2862362"/>
    <lineage>
        <taxon>Eukaryota</taxon>
        <taxon>Fungi</taxon>
        <taxon>Dikarya</taxon>
        <taxon>Basidiomycota</taxon>
        <taxon>Agaricomycotina</taxon>
        <taxon>Agaricomycetes</taxon>
        <taxon>Agaricomycetidae</taxon>
        <taxon>Agaricales</taxon>
        <taxon>Marasmiineae</taxon>
        <taxon>Mycenaceae</taxon>
        <taxon>Favolaschia</taxon>
    </lineage>
</organism>
<dbReference type="EMBL" id="JAWWNJ010000065">
    <property type="protein sequence ID" value="KAK7012374.1"/>
    <property type="molecule type" value="Genomic_DNA"/>
</dbReference>
<comment type="caution">
    <text evidence="2">The sequence shown here is derived from an EMBL/GenBank/DDBJ whole genome shotgun (WGS) entry which is preliminary data.</text>
</comment>
<gene>
    <name evidence="2" type="ORF">R3P38DRAFT_3279914</name>
</gene>
<dbReference type="AlphaFoldDB" id="A0AAW0AHU7"/>
<feature type="region of interest" description="Disordered" evidence="1">
    <location>
        <begin position="399"/>
        <end position="426"/>
    </location>
</feature>
<feature type="compositionally biased region" description="Basic and acidic residues" evidence="1">
    <location>
        <begin position="26"/>
        <end position="46"/>
    </location>
</feature>
<dbReference type="Proteomes" id="UP001362999">
    <property type="component" value="Unassembled WGS sequence"/>
</dbReference>